<sequence length="780" mass="90193">MNIGDNLKQRARHYHQSTDLQGELPDASSATSLSKDKELPPTPLRHGHEDTLPMSIAYPNQHSPPSTVFQLYGSRKRNSGLALHSANQVVQKTDLIISAVLTLLGLITRLYRIGKRDAVSWDEAHFGKFGAYYLNHTFYHDVHPPLAKMLVAFAEAIAGHNGTFNFSSGQKYPSYVNYTLMRAQLALYGIALIPLAYLTCIQLNMSRRMSILAALFVLFDNAICVMSRFILLDQPLLCFTAMTLYGIATFNRYRDQAFSPMWWRWLLFTGFSLGLVFSSKWVGLFSILLVGISTAEDLWHMLGNWRMPIEDYLKHWLYRIVGLIIVPLTIYVLCFKIHFAVLYKSGTGDGKMSSAFQAKLRGNSLNTQPLDVVSGSMISIRSSYPGAGFLHSHEHKYPSGSQHQQVTCYTYQDHNNYFTIQRLNGTENDNDTLQFIQDGDIIRLVHNDTKLTLYSSHYNAPVTARNFEVSAFNASGSADTRDQWKVEIHSENSRRKMDGKVHALTTRFRLRHVKSGCYLSTSGRRLPEWAWRQSEVSCERHNKFSPDVLWNVERHINDRLPPMDASKVVRTNFFMDMIHLNIEMARSNNALVPDRNKYNVLESDAWSWPFLIYPMRLVGWGDNNIKYYEIGNPLLWWGSTIVCILYPFKFLWYVLTYRRQASGWKHGELYQWWDETKLLWGGWALHYFSFFFMGRVTYIHHYLPALYFALLLLAYELEYYGKRIARGAYHGKIFYVCAIVACVVFYYFSPFTYGWDTPAKDMAGRRWLSTWNIDIDLYSV</sequence>
<organism evidence="1 2">
    <name type="scientific">Spiromyces aspiralis</name>
    <dbReference type="NCBI Taxonomy" id="68401"/>
    <lineage>
        <taxon>Eukaryota</taxon>
        <taxon>Fungi</taxon>
        <taxon>Fungi incertae sedis</taxon>
        <taxon>Zoopagomycota</taxon>
        <taxon>Kickxellomycotina</taxon>
        <taxon>Kickxellomycetes</taxon>
        <taxon>Kickxellales</taxon>
        <taxon>Kickxellaceae</taxon>
        <taxon>Spiromyces</taxon>
    </lineage>
</organism>
<keyword evidence="1" id="KW-0808">Transferase</keyword>
<keyword evidence="2" id="KW-1185">Reference proteome</keyword>
<evidence type="ECO:0000313" key="2">
    <source>
        <dbReference type="Proteomes" id="UP001145114"/>
    </source>
</evidence>
<dbReference type="EMBL" id="JAMZIH010005428">
    <property type="protein sequence ID" value="KAJ1675201.1"/>
    <property type="molecule type" value="Genomic_DNA"/>
</dbReference>
<name>A0ACC1HFS8_9FUNG</name>
<gene>
    <name evidence="1" type="primary">PMT2_1</name>
    <name evidence="1" type="ORF">EV182_001734</name>
</gene>
<dbReference type="Proteomes" id="UP001145114">
    <property type="component" value="Unassembled WGS sequence"/>
</dbReference>
<reference evidence="1" key="1">
    <citation type="submission" date="2022-06" db="EMBL/GenBank/DDBJ databases">
        <title>Phylogenomic reconstructions and comparative analyses of Kickxellomycotina fungi.</title>
        <authorList>
            <person name="Reynolds N.K."/>
            <person name="Stajich J.E."/>
            <person name="Barry K."/>
            <person name="Grigoriev I.V."/>
            <person name="Crous P."/>
            <person name="Smith M.E."/>
        </authorList>
    </citation>
    <scope>NUCLEOTIDE SEQUENCE</scope>
    <source>
        <strain evidence="1">RSA 2271</strain>
    </source>
</reference>
<protein>
    <submittedName>
        <fullName evidence="1">Protein O-mannosyltransferase 2</fullName>
        <ecNumber evidence="1">2.4.1.109</ecNumber>
    </submittedName>
</protein>
<comment type="caution">
    <text evidence="1">The sequence shown here is derived from an EMBL/GenBank/DDBJ whole genome shotgun (WGS) entry which is preliminary data.</text>
</comment>
<dbReference type="EC" id="2.4.1.109" evidence="1"/>
<evidence type="ECO:0000313" key="1">
    <source>
        <dbReference type="EMBL" id="KAJ1675201.1"/>
    </source>
</evidence>
<accession>A0ACC1HFS8</accession>
<proteinExistence type="predicted"/>
<keyword evidence="1" id="KW-0328">Glycosyltransferase</keyword>